<keyword evidence="2" id="KW-1185">Reference proteome</keyword>
<evidence type="ECO:0000313" key="2">
    <source>
        <dbReference type="Proteomes" id="UP000276133"/>
    </source>
</evidence>
<dbReference type="AlphaFoldDB" id="A0A3M7PJS1"/>
<dbReference type="EMBL" id="REGN01010492">
    <property type="protein sequence ID" value="RMZ98927.1"/>
    <property type="molecule type" value="Genomic_DNA"/>
</dbReference>
<protein>
    <submittedName>
        <fullName evidence="1">Uncharacterized protein</fullName>
    </submittedName>
</protein>
<comment type="caution">
    <text evidence="1">The sequence shown here is derived from an EMBL/GenBank/DDBJ whole genome shotgun (WGS) entry which is preliminary data.</text>
</comment>
<organism evidence="1 2">
    <name type="scientific">Brachionus plicatilis</name>
    <name type="common">Marine rotifer</name>
    <name type="synonym">Brachionus muelleri</name>
    <dbReference type="NCBI Taxonomy" id="10195"/>
    <lineage>
        <taxon>Eukaryota</taxon>
        <taxon>Metazoa</taxon>
        <taxon>Spiralia</taxon>
        <taxon>Gnathifera</taxon>
        <taxon>Rotifera</taxon>
        <taxon>Eurotatoria</taxon>
        <taxon>Monogononta</taxon>
        <taxon>Pseudotrocha</taxon>
        <taxon>Ploima</taxon>
        <taxon>Brachionidae</taxon>
        <taxon>Brachionus</taxon>
    </lineage>
</organism>
<reference evidence="1 2" key="1">
    <citation type="journal article" date="2018" name="Sci. Rep.">
        <title>Genomic signatures of local adaptation to the degree of environmental predictability in rotifers.</title>
        <authorList>
            <person name="Franch-Gras L."/>
            <person name="Hahn C."/>
            <person name="Garcia-Roger E.M."/>
            <person name="Carmona M.J."/>
            <person name="Serra M."/>
            <person name="Gomez A."/>
        </authorList>
    </citation>
    <scope>NUCLEOTIDE SEQUENCE [LARGE SCALE GENOMIC DNA]</scope>
    <source>
        <strain evidence="1">HYR1</strain>
    </source>
</reference>
<accession>A0A3M7PJS1</accession>
<sequence>MISKRGLRYNSVSEILSFKYNIFLKVFNFRYQKTYSWNLLWFNRWPLVSADSQRKINQANSLIQFPSLIIK</sequence>
<dbReference type="Proteomes" id="UP000276133">
    <property type="component" value="Unassembled WGS sequence"/>
</dbReference>
<evidence type="ECO:0000313" key="1">
    <source>
        <dbReference type="EMBL" id="RMZ98927.1"/>
    </source>
</evidence>
<gene>
    <name evidence="1" type="ORF">BpHYR1_053545</name>
</gene>
<name>A0A3M7PJS1_BRAPC</name>
<proteinExistence type="predicted"/>